<dbReference type="NCBIfam" id="TIGR04366">
    <property type="entry name" value="cupin_WbuC"/>
    <property type="match status" value="1"/>
</dbReference>
<evidence type="ECO:0000313" key="3">
    <source>
        <dbReference type="Proteomes" id="UP000636949"/>
    </source>
</evidence>
<name>A0A8J2Z469_9GAMM</name>
<dbReference type="InterPro" id="IPR011051">
    <property type="entry name" value="RmlC_Cupin_sf"/>
</dbReference>
<comment type="caution">
    <text evidence="2">The sequence shown here is derived from an EMBL/GenBank/DDBJ whole genome shotgun (WGS) entry which is preliminary data.</text>
</comment>
<evidence type="ECO:0000313" key="2">
    <source>
        <dbReference type="EMBL" id="GGF95618.1"/>
    </source>
</evidence>
<dbReference type="SUPFAM" id="SSF51182">
    <property type="entry name" value="RmlC-like cupins"/>
    <property type="match status" value="1"/>
</dbReference>
<evidence type="ECO:0000259" key="1">
    <source>
        <dbReference type="Pfam" id="PF19480"/>
    </source>
</evidence>
<dbReference type="InterPro" id="IPR027565">
    <property type="entry name" value="Cupin_WbuC"/>
</dbReference>
<dbReference type="CDD" id="cd07005">
    <property type="entry name" value="cupin_WbuC-like"/>
    <property type="match status" value="1"/>
</dbReference>
<dbReference type="Proteomes" id="UP000636949">
    <property type="component" value="Unassembled WGS sequence"/>
</dbReference>
<feature type="domain" description="Cupin fold metalloprotein WbuC cupin" evidence="1">
    <location>
        <begin position="4"/>
        <end position="87"/>
    </location>
</feature>
<keyword evidence="3" id="KW-1185">Reference proteome</keyword>
<dbReference type="InterPro" id="IPR046058">
    <property type="entry name" value="WbuC_cupin"/>
</dbReference>
<organism evidence="2 3">
    <name type="scientific">Cysteiniphilum litorale</name>
    <dbReference type="NCBI Taxonomy" id="2056700"/>
    <lineage>
        <taxon>Bacteria</taxon>
        <taxon>Pseudomonadati</taxon>
        <taxon>Pseudomonadota</taxon>
        <taxon>Gammaproteobacteria</taxon>
        <taxon>Thiotrichales</taxon>
        <taxon>Fastidiosibacteraceae</taxon>
        <taxon>Cysteiniphilum</taxon>
    </lineage>
</organism>
<accession>A0A8J2Z469</accession>
<dbReference type="EMBL" id="BMJS01000009">
    <property type="protein sequence ID" value="GGF95618.1"/>
    <property type="molecule type" value="Genomic_DNA"/>
</dbReference>
<sequence>MKKIDHALMTAMAQNAKESPRLRAHHNFHAELSDLVNRLAIHLKKGTYIRPHRHSESHKWELIIALKGQMGVLIYDDMGVTVDKFVLGADGDTLGFEMKPNTWHALYAISEDALFFEVKPGPFTPTAEDDFAKWAPKEGDKEVVDFMRWQELAKVGESYS</sequence>
<dbReference type="InterPro" id="IPR014710">
    <property type="entry name" value="RmlC-like_jellyroll"/>
</dbReference>
<reference evidence="2" key="2">
    <citation type="submission" date="2020-09" db="EMBL/GenBank/DDBJ databases">
        <authorList>
            <person name="Sun Q."/>
            <person name="Zhou Y."/>
        </authorList>
    </citation>
    <scope>NUCLEOTIDE SEQUENCE</scope>
    <source>
        <strain evidence="2">CGMCC 1.15758</strain>
    </source>
</reference>
<dbReference type="Gene3D" id="2.60.120.10">
    <property type="entry name" value="Jelly Rolls"/>
    <property type="match status" value="1"/>
</dbReference>
<dbReference type="RefSeq" id="WP_117002210.1">
    <property type="nucleotide sequence ID" value="NZ_BMJS01000009.1"/>
</dbReference>
<dbReference type="AlphaFoldDB" id="A0A8J2Z469"/>
<proteinExistence type="predicted"/>
<protein>
    <recommendedName>
        <fullName evidence="1">Cupin fold metalloprotein WbuC cupin domain-containing protein</fullName>
    </recommendedName>
</protein>
<dbReference type="Pfam" id="PF19480">
    <property type="entry name" value="DUF6016"/>
    <property type="match status" value="1"/>
</dbReference>
<reference evidence="2" key="1">
    <citation type="journal article" date="2014" name="Int. J. Syst. Evol. Microbiol.">
        <title>Complete genome sequence of Corynebacterium casei LMG S-19264T (=DSM 44701T), isolated from a smear-ripened cheese.</title>
        <authorList>
            <consortium name="US DOE Joint Genome Institute (JGI-PGF)"/>
            <person name="Walter F."/>
            <person name="Albersmeier A."/>
            <person name="Kalinowski J."/>
            <person name="Ruckert C."/>
        </authorList>
    </citation>
    <scope>NUCLEOTIDE SEQUENCE</scope>
    <source>
        <strain evidence="2">CGMCC 1.15758</strain>
    </source>
</reference>
<gene>
    <name evidence="2" type="ORF">GCM10010995_11090</name>
</gene>
<dbReference type="OrthoDB" id="981227at2"/>